<keyword evidence="2 4" id="KW-0238">DNA-binding</keyword>
<evidence type="ECO:0000259" key="5">
    <source>
        <dbReference type="PROSITE" id="PS50977"/>
    </source>
</evidence>
<dbReference type="PANTHER" id="PTHR30055">
    <property type="entry name" value="HTH-TYPE TRANSCRIPTIONAL REGULATOR RUTR"/>
    <property type="match status" value="1"/>
</dbReference>
<keyword evidence="1" id="KW-0805">Transcription regulation</keyword>
<organism evidence="6 7">
    <name type="scientific">Novosphingobium mathurense</name>
    <dbReference type="NCBI Taxonomy" id="428990"/>
    <lineage>
        <taxon>Bacteria</taxon>
        <taxon>Pseudomonadati</taxon>
        <taxon>Pseudomonadota</taxon>
        <taxon>Alphaproteobacteria</taxon>
        <taxon>Sphingomonadales</taxon>
        <taxon>Sphingomonadaceae</taxon>
        <taxon>Novosphingobium</taxon>
    </lineage>
</organism>
<dbReference type="Pfam" id="PF00440">
    <property type="entry name" value="TetR_N"/>
    <property type="match status" value="1"/>
</dbReference>
<evidence type="ECO:0000256" key="2">
    <source>
        <dbReference type="ARBA" id="ARBA00023125"/>
    </source>
</evidence>
<dbReference type="InterPro" id="IPR009057">
    <property type="entry name" value="Homeodomain-like_sf"/>
</dbReference>
<dbReference type="Gene3D" id="1.10.357.10">
    <property type="entry name" value="Tetracycline Repressor, domain 2"/>
    <property type="match status" value="1"/>
</dbReference>
<feature type="domain" description="HTH tetR-type" evidence="5">
    <location>
        <begin position="27"/>
        <end position="87"/>
    </location>
</feature>
<feature type="DNA-binding region" description="H-T-H motif" evidence="4">
    <location>
        <begin position="50"/>
        <end position="69"/>
    </location>
</feature>
<accession>A0A1U6HSQ1</accession>
<dbReference type="InterPro" id="IPR050109">
    <property type="entry name" value="HTH-type_TetR-like_transc_reg"/>
</dbReference>
<protein>
    <submittedName>
        <fullName evidence="6">Transcriptional regulator, TetR family</fullName>
    </submittedName>
</protein>
<proteinExistence type="predicted"/>
<evidence type="ECO:0000256" key="3">
    <source>
        <dbReference type="ARBA" id="ARBA00023163"/>
    </source>
</evidence>
<dbReference type="GO" id="GO:0003700">
    <property type="term" value="F:DNA-binding transcription factor activity"/>
    <property type="evidence" value="ECO:0007669"/>
    <property type="project" value="TreeGrafter"/>
</dbReference>
<dbReference type="SUPFAM" id="SSF46689">
    <property type="entry name" value="Homeodomain-like"/>
    <property type="match status" value="1"/>
</dbReference>
<dbReference type="PRINTS" id="PR00455">
    <property type="entry name" value="HTHTETR"/>
</dbReference>
<gene>
    <name evidence="6" type="ORF">SAMN06295987_1035</name>
</gene>
<dbReference type="AlphaFoldDB" id="A0A1U6HSQ1"/>
<reference evidence="7" key="1">
    <citation type="submission" date="2017-02" db="EMBL/GenBank/DDBJ databases">
        <authorList>
            <person name="Varghese N."/>
            <person name="Submissions S."/>
        </authorList>
    </citation>
    <scope>NUCLEOTIDE SEQUENCE [LARGE SCALE GENOMIC DNA]</scope>
    <source>
        <strain evidence="7">SM117</strain>
    </source>
</reference>
<keyword evidence="3" id="KW-0804">Transcription</keyword>
<dbReference type="InterPro" id="IPR001647">
    <property type="entry name" value="HTH_TetR"/>
</dbReference>
<dbReference type="RefSeq" id="WP_054948297.1">
    <property type="nucleotide sequence ID" value="NZ_FVZE01000003.1"/>
</dbReference>
<evidence type="ECO:0000313" key="6">
    <source>
        <dbReference type="EMBL" id="SLJ98842.1"/>
    </source>
</evidence>
<evidence type="ECO:0000256" key="1">
    <source>
        <dbReference type="ARBA" id="ARBA00023015"/>
    </source>
</evidence>
<dbReference type="GO" id="GO:0000976">
    <property type="term" value="F:transcription cis-regulatory region binding"/>
    <property type="evidence" value="ECO:0007669"/>
    <property type="project" value="TreeGrafter"/>
</dbReference>
<keyword evidence="7" id="KW-1185">Reference proteome</keyword>
<evidence type="ECO:0000256" key="4">
    <source>
        <dbReference type="PROSITE-ProRule" id="PRU00335"/>
    </source>
</evidence>
<sequence length="237" mass="26455">MPEVALVDRIGEYATDRRGRKLSKNRLLRRAMIMRQTLLLVAERGYDAVTVDELAAAGGVTKKTLYDIYGSKQALVAQAVALRLDTLIGNFEEMLSGDGLARLITIVEQTCRAVLDTPELSRALAPRLVSSADEFHLTAFFERLHRQAIAQMKAEKLIQPWVNVDFTARSMMFDQIAVQNMWAGGNIRDEDYTGFALLGALRIVTPLARASLRKDLVENVRKLQSELSYGQELAAEN</sequence>
<dbReference type="PANTHER" id="PTHR30055:SF234">
    <property type="entry name" value="HTH-TYPE TRANSCRIPTIONAL REGULATOR BETI"/>
    <property type="match status" value="1"/>
</dbReference>
<dbReference type="EMBL" id="FVZE01000003">
    <property type="protein sequence ID" value="SLJ98842.1"/>
    <property type="molecule type" value="Genomic_DNA"/>
</dbReference>
<dbReference type="PROSITE" id="PS50977">
    <property type="entry name" value="HTH_TETR_2"/>
    <property type="match status" value="1"/>
</dbReference>
<dbReference type="STRING" id="428990.SAMN06295987_1035"/>
<evidence type="ECO:0000313" key="7">
    <source>
        <dbReference type="Proteomes" id="UP000190989"/>
    </source>
</evidence>
<dbReference type="Proteomes" id="UP000190989">
    <property type="component" value="Unassembled WGS sequence"/>
</dbReference>
<name>A0A1U6HSQ1_9SPHN</name>